<dbReference type="InterPro" id="IPR004891">
    <property type="entry name" value="Mercury-R_MerC"/>
</dbReference>
<name>A0AA41W908_9GAMM</name>
<dbReference type="RefSeq" id="WP_251261781.1">
    <property type="nucleotide sequence ID" value="NZ_JAMQGP010000006.1"/>
</dbReference>
<protein>
    <submittedName>
        <fullName evidence="2">MerC domain-containing protein</fullName>
    </submittedName>
</protein>
<accession>A0AA41W908</accession>
<dbReference type="AlphaFoldDB" id="A0AA41W908"/>
<feature type="transmembrane region" description="Helical" evidence="1">
    <location>
        <begin position="72"/>
        <end position="91"/>
    </location>
</feature>
<sequence length="131" mass="13942">MSSKVQTLDGIAIGISFLCVLHCALLPIALTVLPALTGTLFADESFHQALVVGIVPTSAIALLMGCRKHGHWTVLSWGLAGLTCLLLALWVGHDIFGEFGEKGLTLLGSFLVAIGHLKNFRSCRAEQCQKA</sequence>
<dbReference type="GO" id="GO:0016020">
    <property type="term" value="C:membrane"/>
    <property type="evidence" value="ECO:0007669"/>
    <property type="project" value="InterPro"/>
</dbReference>
<dbReference type="Pfam" id="PF03203">
    <property type="entry name" value="MerC"/>
    <property type="match status" value="1"/>
</dbReference>
<dbReference type="GO" id="GO:0015097">
    <property type="term" value="F:mercury ion transmembrane transporter activity"/>
    <property type="evidence" value="ECO:0007669"/>
    <property type="project" value="InterPro"/>
</dbReference>
<keyword evidence="1" id="KW-0472">Membrane</keyword>
<keyword evidence="1" id="KW-0812">Transmembrane</keyword>
<dbReference type="Proteomes" id="UP001165393">
    <property type="component" value="Unassembled WGS sequence"/>
</dbReference>
<evidence type="ECO:0000313" key="2">
    <source>
        <dbReference type="EMBL" id="MCM2680354.1"/>
    </source>
</evidence>
<gene>
    <name evidence="2" type="ORF">NAF29_11820</name>
</gene>
<feature type="transmembrane region" description="Helical" evidence="1">
    <location>
        <begin position="12"/>
        <end position="33"/>
    </location>
</feature>
<organism evidence="2 3">
    <name type="scientific">Echinimonas agarilytica</name>
    <dbReference type="NCBI Taxonomy" id="1215918"/>
    <lineage>
        <taxon>Bacteria</taxon>
        <taxon>Pseudomonadati</taxon>
        <taxon>Pseudomonadota</taxon>
        <taxon>Gammaproteobacteria</taxon>
        <taxon>Alteromonadales</taxon>
        <taxon>Echinimonadaceae</taxon>
        <taxon>Echinimonas</taxon>
    </lineage>
</organism>
<proteinExistence type="predicted"/>
<keyword evidence="3" id="KW-1185">Reference proteome</keyword>
<evidence type="ECO:0000256" key="1">
    <source>
        <dbReference type="SAM" id="Phobius"/>
    </source>
</evidence>
<reference evidence="2 3" key="1">
    <citation type="journal article" date="2013" name="Antonie Van Leeuwenhoek">
        <title>Echinimonas agarilytica gen. nov., sp. nov., a new gammaproteobacterium isolated from the sea urchin Strongylocentrotus intermedius.</title>
        <authorList>
            <person name="Nedashkovskaya O.I."/>
            <person name="Stenkova A.M."/>
            <person name="Zhukova N.V."/>
            <person name="Van Trappen S."/>
            <person name="Lee J.S."/>
            <person name="Kim S.B."/>
        </authorList>
    </citation>
    <scope>NUCLEOTIDE SEQUENCE [LARGE SCALE GENOMIC DNA]</scope>
    <source>
        <strain evidence="2 3">KMM 6351</strain>
    </source>
</reference>
<comment type="caution">
    <text evidence="2">The sequence shown here is derived from an EMBL/GenBank/DDBJ whole genome shotgun (WGS) entry which is preliminary data.</text>
</comment>
<dbReference type="EMBL" id="JAMQGP010000006">
    <property type="protein sequence ID" value="MCM2680354.1"/>
    <property type="molecule type" value="Genomic_DNA"/>
</dbReference>
<feature type="transmembrane region" description="Helical" evidence="1">
    <location>
        <begin position="103"/>
        <end position="120"/>
    </location>
</feature>
<feature type="transmembrane region" description="Helical" evidence="1">
    <location>
        <begin position="45"/>
        <end position="65"/>
    </location>
</feature>
<evidence type="ECO:0000313" key="3">
    <source>
        <dbReference type="Proteomes" id="UP001165393"/>
    </source>
</evidence>
<keyword evidence="1" id="KW-1133">Transmembrane helix</keyword>